<evidence type="ECO:0000259" key="8">
    <source>
        <dbReference type="PROSITE" id="PS50011"/>
    </source>
</evidence>
<keyword evidence="4" id="KW-0418">Kinase</keyword>
<dbReference type="GO" id="GO:0005524">
    <property type="term" value="F:ATP binding"/>
    <property type="evidence" value="ECO:0007669"/>
    <property type="project" value="UniProtKB-UniRule"/>
</dbReference>
<feature type="binding site" evidence="6">
    <location>
        <position position="304"/>
    </location>
    <ligand>
        <name>ATP</name>
        <dbReference type="ChEBI" id="CHEBI:30616"/>
    </ligand>
</feature>
<dbReference type="PANTHER" id="PTHR24055">
    <property type="entry name" value="MITOGEN-ACTIVATED PROTEIN KINASE"/>
    <property type="match status" value="1"/>
</dbReference>
<evidence type="ECO:0000256" key="1">
    <source>
        <dbReference type="ARBA" id="ARBA00022527"/>
    </source>
</evidence>
<dbReference type="Pfam" id="PF00069">
    <property type="entry name" value="Pkinase"/>
    <property type="match status" value="1"/>
</dbReference>
<proteinExistence type="predicted"/>
<dbReference type="PROSITE" id="PS50011">
    <property type="entry name" value="PROTEIN_KINASE_DOM"/>
    <property type="match status" value="1"/>
</dbReference>
<dbReference type="VEuPathDB" id="AmoebaDB:NF0130560"/>
<evidence type="ECO:0000256" key="4">
    <source>
        <dbReference type="ARBA" id="ARBA00022777"/>
    </source>
</evidence>
<keyword evidence="2" id="KW-0808">Transferase</keyword>
<evidence type="ECO:0000313" key="9">
    <source>
        <dbReference type="EMBL" id="KAF0972898.1"/>
    </source>
</evidence>
<protein>
    <recommendedName>
        <fullName evidence="8">Protein kinase domain-containing protein</fullName>
    </recommendedName>
</protein>
<keyword evidence="1" id="KW-0723">Serine/threonine-protein kinase</keyword>
<dbReference type="InterPro" id="IPR000719">
    <property type="entry name" value="Prot_kinase_dom"/>
</dbReference>
<organism evidence="9 10">
    <name type="scientific">Naegleria fowleri</name>
    <name type="common">Brain eating amoeba</name>
    <dbReference type="NCBI Taxonomy" id="5763"/>
    <lineage>
        <taxon>Eukaryota</taxon>
        <taxon>Discoba</taxon>
        <taxon>Heterolobosea</taxon>
        <taxon>Tetramitia</taxon>
        <taxon>Eutetramitia</taxon>
        <taxon>Vahlkampfiidae</taxon>
        <taxon>Naegleria</taxon>
    </lineage>
</organism>
<dbReference type="Gene3D" id="1.10.510.10">
    <property type="entry name" value="Transferase(Phosphotransferase) domain 1"/>
    <property type="match status" value="1"/>
</dbReference>
<evidence type="ECO:0000256" key="7">
    <source>
        <dbReference type="SAM" id="MobiDB-lite"/>
    </source>
</evidence>
<dbReference type="GO" id="GO:0004674">
    <property type="term" value="F:protein serine/threonine kinase activity"/>
    <property type="evidence" value="ECO:0007669"/>
    <property type="project" value="UniProtKB-KW"/>
</dbReference>
<evidence type="ECO:0000256" key="3">
    <source>
        <dbReference type="ARBA" id="ARBA00022741"/>
    </source>
</evidence>
<evidence type="ECO:0000313" key="10">
    <source>
        <dbReference type="Proteomes" id="UP000444721"/>
    </source>
</evidence>
<dbReference type="InterPro" id="IPR011009">
    <property type="entry name" value="Kinase-like_dom_sf"/>
</dbReference>
<comment type="caution">
    <text evidence="9">The sequence shown here is derived from an EMBL/GenBank/DDBJ whole genome shotgun (WGS) entry which is preliminary data.</text>
</comment>
<accession>A0A6A5BFZ5</accession>
<feature type="domain" description="Protein kinase" evidence="8">
    <location>
        <begin position="273"/>
        <end position="585"/>
    </location>
</feature>
<dbReference type="VEuPathDB" id="AmoebaDB:NfTy_010730"/>
<dbReference type="PROSITE" id="PS00108">
    <property type="entry name" value="PROTEIN_KINASE_ST"/>
    <property type="match status" value="1"/>
</dbReference>
<sequence length="641" mass="73223">MYSRDQHKRKLMMASSSSSSSTSNGHVGGESEKMFGCPSWAHPPATSSSLEQPSLQNQGLFHLMTQSSSQTFRPGFQQQPPQYPHYSNNNNNMNPNFSNNNNNSAVVIVSSGFGQFSEEEQDGVMMMDSGMALSNHNHHDEDDFHLNHRSNMNHNNGNISELDDLNHILMQFNSDFAQQQRQQEQQATTLYDFVEPQPPQTIAIPIIDDEQTQLERIMHIPLNDQRQYHHYQFEGCDFALPYRYQPLLRMVPPSSSSSSPCSSSTTMTADNMQKEVVFLGRGAYGQVIACADLEQHGQIVAIKKVPKVFDKAAYRMLREVKIMKHLRGHPNIVTLIDIFIPGTTLGEFNDLYIVSECMNGGDLGRVMSNICKCKQSFSVENIRDIMGQLLSAMFFLQSAGVLHRDMKPSNILLNQNFQLKLSDFGMSRSDVSHQQITNPQSLAVVTEIYRPPEVVLNYDFQSSAIDSWSIGCIFAELLYMLPPQPKRRPLFVILKDNEIRVPNHYEHLNLMASLLGRPNPQDLKGNPQHVRELLRLLENFPTQGYDFSQIFPTAPSEAIDLLKRFLTWNPETRISFEDALNHPFIRSSPMINRIRATEKITSLDDDASFSSEKLRFLFYKEIISWVDQNKQQQTQHTHHRY</sequence>
<dbReference type="AlphaFoldDB" id="A0A6A5BFZ5"/>
<dbReference type="SMART" id="SM00220">
    <property type="entry name" value="S_TKc"/>
    <property type="match status" value="1"/>
</dbReference>
<evidence type="ECO:0000256" key="5">
    <source>
        <dbReference type="ARBA" id="ARBA00022840"/>
    </source>
</evidence>
<dbReference type="InterPro" id="IPR050117">
    <property type="entry name" value="MAPK"/>
</dbReference>
<keyword evidence="3 6" id="KW-0547">Nucleotide-binding</keyword>
<feature type="compositionally biased region" description="Basic residues" evidence="7">
    <location>
        <begin position="1"/>
        <end position="11"/>
    </location>
</feature>
<dbReference type="RefSeq" id="XP_044557612.1">
    <property type="nucleotide sequence ID" value="XM_044712637.1"/>
</dbReference>
<reference evidence="9 10" key="1">
    <citation type="journal article" date="2019" name="Sci. Rep.">
        <title>Nanopore sequencing improves the draft genome of the human pathogenic amoeba Naegleria fowleri.</title>
        <authorList>
            <person name="Liechti N."/>
            <person name="Schurch N."/>
            <person name="Bruggmann R."/>
            <person name="Wittwer M."/>
        </authorList>
    </citation>
    <scope>NUCLEOTIDE SEQUENCE [LARGE SCALE GENOMIC DNA]</scope>
    <source>
        <strain evidence="9 10">ATCC 30894</strain>
    </source>
</reference>
<feature type="region of interest" description="Disordered" evidence="7">
    <location>
        <begin position="1"/>
        <end position="52"/>
    </location>
</feature>
<keyword evidence="10" id="KW-1185">Reference proteome</keyword>
<dbReference type="InterPro" id="IPR008271">
    <property type="entry name" value="Ser/Thr_kinase_AS"/>
</dbReference>
<dbReference type="InterPro" id="IPR017441">
    <property type="entry name" value="Protein_kinase_ATP_BS"/>
</dbReference>
<dbReference type="GeneID" id="68115968"/>
<evidence type="ECO:0000256" key="6">
    <source>
        <dbReference type="PROSITE-ProRule" id="PRU10141"/>
    </source>
</evidence>
<keyword evidence="5 6" id="KW-0067">ATP-binding</keyword>
<dbReference type="Proteomes" id="UP000444721">
    <property type="component" value="Unassembled WGS sequence"/>
</dbReference>
<dbReference type="OrthoDB" id="6284126at2759"/>
<dbReference type="Gene3D" id="3.30.200.20">
    <property type="entry name" value="Phosphorylase Kinase, domain 1"/>
    <property type="match status" value="1"/>
</dbReference>
<name>A0A6A5BFZ5_NAEFO</name>
<evidence type="ECO:0000256" key="2">
    <source>
        <dbReference type="ARBA" id="ARBA00022679"/>
    </source>
</evidence>
<dbReference type="FunFam" id="1.10.510.10:FF:000624">
    <property type="entry name" value="Mitogen-activated protein kinase"/>
    <property type="match status" value="1"/>
</dbReference>
<gene>
    <name evidence="9" type="ORF">FDP41_008750</name>
</gene>
<dbReference type="PROSITE" id="PS00107">
    <property type="entry name" value="PROTEIN_KINASE_ATP"/>
    <property type="match status" value="1"/>
</dbReference>
<dbReference type="SUPFAM" id="SSF56112">
    <property type="entry name" value="Protein kinase-like (PK-like)"/>
    <property type="match status" value="1"/>
</dbReference>
<dbReference type="VEuPathDB" id="AmoebaDB:FDP41_008750"/>
<dbReference type="EMBL" id="VFQX01000064">
    <property type="protein sequence ID" value="KAF0972898.1"/>
    <property type="molecule type" value="Genomic_DNA"/>
</dbReference>